<keyword evidence="11 12" id="KW-0472">Membrane</keyword>
<evidence type="ECO:0000256" key="3">
    <source>
        <dbReference type="ARBA" id="ARBA00022475"/>
    </source>
</evidence>
<dbReference type="PANTHER" id="PTHR30561:SF9">
    <property type="entry name" value="4-AMINO-4-DEOXY-L-ARABINOSE-PHOSPHOUNDECAPRENOL FLIPPASE SUBUNIT ARNF-RELATED"/>
    <property type="match status" value="1"/>
</dbReference>
<dbReference type="GO" id="GO:0005886">
    <property type="term" value="C:plasma membrane"/>
    <property type="evidence" value="ECO:0007669"/>
    <property type="project" value="UniProtKB-SubCell"/>
</dbReference>
<keyword evidence="5" id="KW-0997">Cell inner membrane</keyword>
<dbReference type="GO" id="GO:0009103">
    <property type="term" value="P:lipopolysaccharide biosynthetic process"/>
    <property type="evidence" value="ECO:0007669"/>
    <property type="project" value="UniProtKB-KW"/>
</dbReference>
<evidence type="ECO:0000256" key="10">
    <source>
        <dbReference type="ARBA" id="ARBA00023098"/>
    </source>
</evidence>
<keyword evidence="9 12" id="KW-1133">Transmembrane helix</keyword>
<dbReference type="PANTHER" id="PTHR30561">
    <property type="entry name" value="SMR FAMILY PROTON-DEPENDENT DRUG EFFLUX TRANSPORTER SUGE"/>
    <property type="match status" value="1"/>
</dbReference>
<feature type="transmembrane region" description="Helical" evidence="12">
    <location>
        <begin position="108"/>
        <end position="129"/>
    </location>
</feature>
<organism evidence="14 15">
    <name type="scientific">Amycolatopsis eburnea</name>
    <dbReference type="NCBI Taxonomy" id="2267691"/>
    <lineage>
        <taxon>Bacteria</taxon>
        <taxon>Bacillati</taxon>
        <taxon>Actinomycetota</taxon>
        <taxon>Actinomycetes</taxon>
        <taxon>Pseudonocardiales</taxon>
        <taxon>Pseudonocardiaceae</taxon>
        <taxon>Amycolatopsis</taxon>
    </lineage>
</organism>
<evidence type="ECO:0000256" key="12">
    <source>
        <dbReference type="SAM" id="Phobius"/>
    </source>
</evidence>
<evidence type="ECO:0000256" key="4">
    <source>
        <dbReference type="ARBA" id="ARBA00022516"/>
    </source>
</evidence>
<dbReference type="EMBL" id="RSEC01000060">
    <property type="protein sequence ID" value="RSD10593.1"/>
    <property type="molecule type" value="Genomic_DNA"/>
</dbReference>
<dbReference type="InterPro" id="IPR037185">
    <property type="entry name" value="EmrE-like"/>
</dbReference>
<keyword evidence="8" id="KW-0448">Lipopolysaccharide biosynthesis</keyword>
<dbReference type="GO" id="GO:0022857">
    <property type="term" value="F:transmembrane transporter activity"/>
    <property type="evidence" value="ECO:0007669"/>
    <property type="project" value="InterPro"/>
</dbReference>
<protein>
    <submittedName>
        <fullName evidence="14">EamA family transporter</fullName>
    </submittedName>
</protein>
<keyword evidence="10" id="KW-0443">Lipid metabolism</keyword>
<feature type="transmembrane region" description="Helical" evidence="12">
    <location>
        <begin position="259"/>
        <end position="277"/>
    </location>
</feature>
<evidence type="ECO:0000256" key="9">
    <source>
        <dbReference type="ARBA" id="ARBA00022989"/>
    </source>
</evidence>
<dbReference type="AlphaFoldDB" id="A0A427SZL6"/>
<feature type="domain" description="EamA" evidence="13">
    <location>
        <begin position="20"/>
        <end position="153"/>
    </location>
</feature>
<comment type="subcellular location">
    <subcellularLocation>
        <location evidence="1">Cell membrane</location>
        <topology evidence="1">Multi-pass membrane protein</topology>
    </subcellularLocation>
</comment>
<feature type="transmembrane region" description="Helical" evidence="12">
    <location>
        <begin position="76"/>
        <end position="96"/>
    </location>
</feature>
<keyword evidence="4" id="KW-0444">Lipid biosynthesis</keyword>
<evidence type="ECO:0000256" key="5">
    <source>
        <dbReference type="ARBA" id="ARBA00022519"/>
    </source>
</evidence>
<accession>A0A427SZL6</accession>
<feature type="transmembrane region" description="Helical" evidence="12">
    <location>
        <begin position="195"/>
        <end position="216"/>
    </location>
</feature>
<keyword evidence="6" id="KW-0441">Lipid A biosynthesis</keyword>
<evidence type="ECO:0000256" key="11">
    <source>
        <dbReference type="ARBA" id="ARBA00023136"/>
    </source>
</evidence>
<keyword evidence="3" id="KW-1003">Cell membrane</keyword>
<evidence type="ECO:0000256" key="2">
    <source>
        <dbReference type="ARBA" id="ARBA00007362"/>
    </source>
</evidence>
<keyword evidence="7 12" id="KW-0812">Transmembrane</keyword>
<evidence type="ECO:0000259" key="13">
    <source>
        <dbReference type="Pfam" id="PF00892"/>
    </source>
</evidence>
<reference evidence="14 15" key="1">
    <citation type="submission" date="2018-12" db="EMBL/GenBank/DDBJ databases">
        <title>Amycolatopsis eburnea sp. nov. actinomycete associate with arbuscular mycorrhiza fungal spore.</title>
        <authorList>
            <person name="Lumyong S."/>
            <person name="Chaiya L."/>
        </authorList>
    </citation>
    <scope>NUCLEOTIDE SEQUENCE [LARGE SCALE GENOMIC DNA]</scope>
    <source>
        <strain evidence="14 15">GLM-1</strain>
    </source>
</reference>
<feature type="transmembrane region" description="Helical" evidence="12">
    <location>
        <begin position="50"/>
        <end position="70"/>
    </location>
</feature>
<evidence type="ECO:0000256" key="1">
    <source>
        <dbReference type="ARBA" id="ARBA00004651"/>
    </source>
</evidence>
<feature type="transmembrane region" description="Helical" evidence="12">
    <location>
        <begin position="20"/>
        <end position="38"/>
    </location>
</feature>
<feature type="domain" description="EamA" evidence="13">
    <location>
        <begin position="165"/>
        <end position="299"/>
    </location>
</feature>
<comment type="similarity">
    <text evidence="2">Belongs to the EamA transporter family.</text>
</comment>
<dbReference type="SUPFAM" id="SSF103481">
    <property type="entry name" value="Multidrug resistance efflux transporter EmrE"/>
    <property type="match status" value="2"/>
</dbReference>
<evidence type="ECO:0000313" key="15">
    <source>
        <dbReference type="Proteomes" id="UP000267081"/>
    </source>
</evidence>
<dbReference type="InterPro" id="IPR000620">
    <property type="entry name" value="EamA_dom"/>
</dbReference>
<proteinExistence type="inferred from homology"/>
<name>A0A427SZL6_9PSEU</name>
<dbReference type="OrthoDB" id="9783707at2"/>
<dbReference type="Gene3D" id="1.10.3730.20">
    <property type="match status" value="2"/>
</dbReference>
<dbReference type="Pfam" id="PF00892">
    <property type="entry name" value="EamA"/>
    <property type="match status" value="2"/>
</dbReference>
<evidence type="ECO:0000313" key="14">
    <source>
        <dbReference type="EMBL" id="RSD10593.1"/>
    </source>
</evidence>
<feature type="transmembrane region" description="Helical" evidence="12">
    <location>
        <begin position="135"/>
        <end position="154"/>
    </location>
</feature>
<feature type="transmembrane region" description="Helical" evidence="12">
    <location>
        <begin position="232"/>
        <end position="253"/>
    </location>
</feature>
<dbReference type="Proteomes" id="UP000267081">
    <property type="component" value="Unassembled WGS sequence"/>
</dbReference>
<evidence type="ECO:0000256" key="7">
    <source>
        <dbReference type="ARBA" id="ARBA00022692"/>
    </source>
</evidence>
<evidence type="ECO:0000256" key="6">
    <source>
        <dbReference type="ARBA" id="ARBA00022556"/>
    </source>
</evidence>
<evidence type="ECO:0000256" key="8">
    <source>
        <dbReference type="ARBA" id="ARBA00022985"/>
    </source>
</evidence>
<comment type="caution">
    <text evidence="14">The sequence shown here is derived from an EMBL/GenBank/DDBJ whole genome shotgun (WGS) entry which is preliminary data.</text>
</comment>
<sequence>MEDPVFARAKTRRGPVNATALSLVLVAAVVHAAWNLAAKRISSGGTQFVWLYYTVSAVLLLPVTVVLLVVEPERPQWSWLLAAVVTAVLHVAYGVVLQRGYRVGDLSVVYPVARGTGPLLSVLAAVLVLGERPGVLGLAGAFLVIAGVLVISTGRQAEDPRAVKAGILYGLLTGATIAGYTLWDAHSVTGIGVPPVVYFGLGSLLQSAMLVPGALADRAEVRRIWREQRREVLLVAVLSPVAYILVLFALTMAPVSLVAPARELSIVIGGVAAWLVLGESNAVRRLAGSVIVLSGIAAIAAA</sequence>
<keyword evidence="15" id="KW-1185">Reference proteome</keyword>
<feature type="transmembrane region" description="Helical" evidence="12">
    <location>
        <begin position="166"/>
        <end position="183"/>
    </location>
</feature>
<gene>
    <name evidence="14" type="ORF">EIY87_37810</name>
</gene>
<dbReference type="InterPro" id="IPR000390">
    <property type="entry name" value="Small_drug/metabolite_transptr"/>
</dbReference>